<organism evidence="1 2">
    <name type="scientific">Colletotrichum cuscutae</name>
    <dbReference type="NCBI Taxonomy" id="1209917"/>
    <lineage>
        <taxon>Eukaryota</taxon>
        <taxon>Fungi</taxon>
        <taxon>Dikarya</taxon>
        <taxon>Ascomycota</taxon>
        <taxon>Pezizomycotina</taxon>
        <taxon>Sordariomycetes</taxon>
        <taxon>Hypocreomycetidae</taxon>
        <taxon>Glomerellales</taxon>
        <taxon>Glomerellaceae</taxon>
        <taxon>Colletotrichum</taxon>
        <taxon>Colletotrichum acutatum species complex</taxon>
    </lineage>
</organism>
<dbReference type="EMBL" id="MPDP01000224">
    <property type="protein sequence ID" value="KAK1470492.1"/>
    <property type="molecule type" value="Genomic_DNA"/>
</dbReference>
<dbReference type="AlphaFoldDB" id="A0AAI9V4I7"/>
<accession>A0AAI9V4I7</accession>
<gene>
    <name evidence="1" type="ORF">CCUS01_06257</name>
</gene>
<reference evidence="1" key="1">
    <citation type="submission" date="2016-11" db="EMBL/GenBank/DDBJ databases">
        <title>The genome sequence of Colletotrichum cuscutae.</title>
        <authorList>
            <person name="Baroncelli R."/>
        </authorList>
    </citation>
    <scope>NUCLEOTIDE SEQUENCE</scope>
    <source>
        <strain evidence="1">IMI 304802</strain>
    </source>
</reference>
<name>A0AAI9V4I7_9PEZI</name>
<protein>
    <submittedName>
        <fullName evidence="1">Uncharacterized protein</fullName>
    </submittedName>
</protein>
<evidence type="ECO:0000313" key="2">
    <source>
        <dbReference type="Proteomes" id="UP001239213"/>
    </source>
</evidence>
<comment type="caution">
    <text evidence="1">The sequence shown here is derived from an EMBL/GenBank/DDBJ whole genome shotgun (WGS) entry which is preliminary data.</text>
</comment>
<sequence>MKQVANVNFADLNITTHVPLCLSLPLYAYSILLYECRILTYRLANDALYLLDNGVSTKLSSLVVKQAVAVIVFDVTVDHYLKCR</sequence>
<evidence type="ECO:0000313" key="1">
    <source>
        <dbReference type="EMBL" id="KAK1470492.1"/>
    </source>
</evidence>
<keyword evidence="2" id="KW-1185">Reference proteome</keyword>
<dbReference type="Proteomes" id="UP001239213">
    <property type="component" value="Unassembled WGS sequence"/>
</dbReference>
<proteinExistence type="predicted"/>